<dbReference type="AlphaFoldDB" id="A0AAW2JNR1"/>
<evidence type="ECO:0000313" key="1">
    <source>
        <dbReference type="EMBL" id="KAL0295836.1"/>
    </source>
</evidence>
<name>A0AAW2JNR1_9LAMI</name>
<organism evidence="1">
    <name type="scientific">Sesamum angustifolium</name>
    <dbReference type="NCBI Taxonomy" id="2727405"/>
    <lineage>
        <taxon>Eukaryota</taxon>
        <taxon>Viridiplantae</taxon>
        <taxon>Streptophyta</taxon>
        <taxon>Embryophyta</taxon>
        <taxon>Tracheophyta</taxon>
        <taxon>Spermatophyta</taxon>
        <taxon>Magnoliopsida</taxon>
        <taxon>eudicotyledons</taxon>
        <taxon>Gunneridae</taxon>
        <taxon>Pentapetalae</taxon>
        <taxon>asterids</taxon>
        <taxon>lamiids</taxon>
        <taxon>Lamiales</taxon>
        <taxon>Pedaliaceae</taxon>
        <taxon>Sesamum</taxon>
    </lineage>
</organism>
<proteinExistence type="predicted"/>
<protein>
    <submittedName>
        <fullName evidence="1">Uncharacterized protein</fullName>
    </submittedName>
</protein>
<dbReference type="EMBL" id="JACGWK010000588">
    <property type="protein sequence ID" value="KAL0295836.1"/>
    <property type="molecule type" value="Genomic_DNA"/>
</dbReference>
<gene>
    <name evidence="1" type="ORF">Sangu_3182100</name>
</gene>
<accession>A0AAW2JNR1</accession>
<comment type="caution">
    <text evidence="1">The sequence shown here is derived from an EMBL/GenBank/DDBJ whole genome shotgun (WGS) entry which is preliminary data.</text>
</comment>
<sequence length="119" mass="14426">MFDNIFNTVMDIKGNLKDNLNARRNLKIIYNCQELEFDEGRPNVMPKTVYTLIKEKKMRVCEWMDGVKSHNCHVFMQKLIPIAFHEMHPELYQHHHLDNPIIDRLVLIKFKDWFKRRLS</sequence>
<reference evidence="1" key="1">
    <citation type="submission" date="2020-06" db="EMBL/GenBank/DDBJ databases">
        <authorList>
            <person name="Li T."/>
            <person name="Hu X."/>
            <person name="Zhang T."/>
            <person name="Song X."/>
            <person name="Zhang H."/>
            <person name="Dai N."/>
            <person name="Sheng W."/>
            <person name="Hou X."/>
            <person name="Wei L."/>
        </authorList>
    </citation>
    <scope>NUCLEOTIDE SEQUENCE</scope>
    <source>
        <strain evidence="1">G01</strain>
        <tissue evidence="1">Leaf</tissue>
    </source>
</reference>
<reference evidence="1" key="2">
    <citation type="journal article" date="2024" name="Plant">
        <title>Genomic evolution and insights into agronomic trait innovations of Sesamum species.</title>
        <authorList>
            <person name="Miao H."/>
            <person name="Wang L."/>
            <person name="Qu L."/>
            <person name="Liu H."/>
            <person name="Sun Y."/>
            <person name="Le M."/>
            <person name="Wang Q."/>
            <person name="Wei S."/>
            <person name="Zheng Y."/>
            <person name="Lin W."/>
            <person name="Duan Y."/>
            <person name="Cao H."/>
            <person name="Xiong S."/>
            <person name="Wang X."/>
            <person name="Wei L."/>
            <person name="Li C."/>
            <person name="Ma Q."/>
            <person name="Ju M."/>
            <person name="Zhao R."/>
            <person name="Li G."/>
            <person name="Mu C."/>
            <person name="Tian Q."/>
            <person name="Mei H."/>
            <person name="Zhang T."/>
            <person name="Gao T."/>
            <person name="Zhang H."/>
        </authorList>
    </citation>
    <scope>NUCLEOTIDE SEQUENCE</scope>
    <source>
        <strain evidence="1">G01</strain>
    </source>
</reference>